<accession>A0A4Q1BN93</accession>
<organism evidence="2 3">
    <name type="scientific">Tremella mesenterica</name>
    <name type="common">Jelly fungus</name>
    <dbReference type="NCBI Taxonomy" id="5217"/>
    <lineage>
        <taxon>Eukaryota</taxon>
        <taxon>Fungi</taxon>
        <taxon>Dikarya</taxon>
        <taxon>Basidiomycota</taxon>
        <taxon>Agaricomycotina</taxon>
        <taxon>Tremellomycetes</taxon>
        <taxon>Tremellales</taxon>
        <taxon>Tremellaceae</taxon>
        <taxon>Tremella</taxon>
    </lineage>
</organism>
<feature type="region of interest" description="Disordered" evidence="1">
    <location>
        <begin position="219"/>
        <end position="329"/>
    </location>
</feature>
<feature type="compositionally biased region" description="Basic and acidic residues" evidence="1">
    <location>
        <begin position="219"/>
        <end position="268"/>
    </location>
</feature>
<dbReference type="AlphaFoldDB" id="A0A4Q1BN93"/>
<feature type="compositionally biased region" description="Basic and acidic residues" evidence="1">
    <location>
        <begin position="174"/>
        <end position="184"/>
    </location>
</feature>
<feature type="compositionally biased region" description="Polar residues" evidence="1">
    <location>
        <begin position="129"/>
        <end position="141"/>
    </location>
</feature>
<evidence type="ECO:0000256" key="1">
    <source>
        <dbReference type="SAM" id="MobiDB-lite"/>
    </source>
</evidence>
<dbReference type="VEuPathDB" id="FungiDB:TREMEDRAFT_60997"/>
<feature type="compositionally biased region" description="Basic and acidic residues" evidence="1">
    <location>
        <begin position="303"/>
        <end position="318"/>
    </location>
</feature>
<dbReference type="EMBL" id="SDIL01000033">
    <property type="protein sequence ID" value="RXK39333.1"/>
    <property type="molecule type" value="Genomic_DNA"/>
</dbReference>
<proteinExistence type="predicted"/>
<gene>
    <name evidence="2" type="ORF">M231_03412</name>
</gene>
<protein>
    <submittedName>
        <fullName evidence="2">Uncharacterized protein</fullName>
    </submittedName>
</protein>
<dbReference type="OrthoDB" id="2570610at2759"/>
<keyword evidence="3" id="KW-1185">Reference proteome</keyword>
<evidence type="ECO:0000313" key="3">
    <source>
        <dbReference type="Proteomes" id="UP000289152"/>
    </source>
</evidence>
<feature type="region of interest" description="Disordered" evidence="1">
    <location>
        <begin position="36"/>
        <end position="61"/>
    </location>
</feature>
<feature type="region of interest" description="Disordered" evidence="1">
    <location>
        <begin position="123"/>
        <end position="184"/>
    </location>
</feature>
<sequence>MRWTPLSPPTGEAFAIVRKLLLERPRGFQDLLRSGLAEHPSSHNPRPAQEPRNPRRLSSGRWAKQANVTYVPEGHPFVSSNFLKHRILPILQTHGLVQKKARIRIPWPETVPEEDRPEFAWFITPPREPQSTDSSTFIPNESLSTSSSDTTLSDPSSIPSKLRKSRESSSMGISDDHVDGPTKQKWDAEEHWDRLVKGGHPAILGGEVKELAREGLQDAKEERLSKIGERRTEGEGHRTERMEPMTEREMWEWKDREPGLTTRLERGHLNTRRQNARPAKERREREGWGVLQERVQSWMGRGKRGDFQTRAESRDGSGHRSGRKTFGMK</sequence>
<feature type="compositionally biased region" description="Basic and acidic residues" evidence="1">
    <location>
        <begin position="278"/>
        <end position="287"/>
    </location>
</feature>
<feature type="compositionally biased region" description="Low complexity" evidence="1">
    <location>
        <begin position="142"/>
        <end position="160"/>
    </location>
</feature>
<comment type="caution">
    <text evidence="2">The sequence shown here is derived from an EMBL/GenBank/DDBJ whole genome shotgun (WGS) entry which is preliminary data.</text>
</comment>
<dbReference type="InParanoid" id="A0A4Q1BN93"/>
<evidence type="ECO:0000313" key="2">
    <source>
        <dbReference type="EMBL" id="RXK39333.1"/>
    </source>
</evidence>
<name>A0A4Q1BN93_TREME</name>
<reference evidence="2 3" key="1">
    <citation type="submission" date="2016-06" db="EMBL/GenBank/DDBJ databases">
        <title>Evolution of pathogenesis and genome organization in the Tremellales.</title>
        <authorList>
            <person name="Cuomo C."/>
            <person name="Litvintseva A."/>
            <person name="Heitman J."/>
            <person name="Chen Y."/>
            <person name="Sun S."/>
            <person name="Springer D."/>
            <person name="Dromer F."/>
            <person name="Young S."/>
            <person name="Zeng Q."/>
            <person name="Chapman S."/>
            <person name="Gujja S."/>
            <person name="Saif S."/>
            <person name="Birren B."/>
        </authorList>
    </citation>
    <scope>NUCLEOTIDE SEQUENCE [LARGE SCALE GENOMIC DNA]</scope>
    <source>
        <strain evidence="2 3">ATCC 28783</strain>
    </source>
</reference>
<dbReference type="Proteomes" id="UP000289152">
    <property type="component" value="Unassembled WGS sequence"/>
</dbReference>